<dbReference type="EMBL" id="FOEN01000005">
    <property type="protein sequence ID" value="SEQ12014.1"/>
    <property type="molecule type" value="Genomic_DNA"/>
</dbReference>
<sequence>MRTLVIIGHPEVDDSQSHQFLLQTGQAMTDVTYFDLGAYYQEQQKFDPEIERNRLKEFDRIIFQFQLYWYQAPAILKAWFDQAFPNAYQIDLWRPILVGKEMGTVVLSGTKLSAYRTDSGQRATLSELLSPYRAFAHYWQMTYLPYFAVGQLAAKNPTQQWRLMFDYVTYLETGRVGSFRALQQTILSQLGKLIDQGFIEQETDALELDLFYQQLVQQADLLEELYRLEGEEV</sequence>
<dbReference type="RefSeq" id="WP_159428858.1">
    <property type="nucleotide sequence ID" value="NZ_CALUDV010000001.1"/>
</dbReference>
<keyword evidence="4" id="KW-1185">Reference proteome</keyword>
<protein>
    <submittedName>
        <fullName evidence="3">Putative NADPH-quinone reductase (Modulator of drug activity B)</fullName>
    </submittedName>
</protein>
<proteinExistence type="predicted"/>
<dbReference type="PANTHER" id="PTHR47307:SF1">
    <property type="entry name" value="GLUTATHIONE-REGULATED POTASSIUM-EFFLUX SYSTEM ANCILLARY PROTEIN KEFG"/>
    <property type="match status" value="1"/>
</dbReference>
<dbReference type="SUPFAM" id="SSF52218">
    <property type="entry name" value="Flavoproteins"/>
    <property type="match status" value="1"/>
</dbReference>
<evidence type="ECO:0000256" key="1">
    <source>
        <dbReference type="ARBA" id="ARBA00023002"/>
    </source>
</evidence>
<dbReference type="InterPro" id="IPR029039">
    <property type="entry name" value="Flavoprotein-like_sf"/>
</dbReference>
<dbReference type="Proteomes" id="UP000198833">
    <property type="component" value="Unassembled WGS sequence"/>
</dbReference>
<feature type="domain" description="Flavodoxin-like fold" evidence="2">
    <location>
        <begin position="1"/>
        <end position="156"/>
    </location>
</feature>
<evidence type="ECO:0000313" key="4">
    <source>
        <dbReference type="Proteomes" id="UP000198833"/>
    </source>
</evidence>
<dbReference type="AlphaFoldDB" id="A0A1H9DEW9"/>
<accession>A0A1H9DEW9</accession>
<organism evidence="3 4">
    <name type="scientific">Ignavigranum ruoffiae</name>
    <dbReference type="NCBI Taxonomy" id="89093"/>
    <lineage>
        <taxon>Bacteria</taxon>
        <taxon>Bacillati</taxon>
        <taxon>Bacillota</taxon>
        <taxon>Bacilli</taxon>
        <taxon>Lactobacillales</taxon>
        <taxon>Aerococcaceae</taxon>
        <taxon>Ignavigranum</taxon>
    </lineage>
</organism>
<dbReference type="PANTHER" id="PTHR47307">
    <property type="entry name" value="GLUTATHIONE-REGULATED POTASSIUM-EFFLUX SYSTEM ANCILLARY PROTEIN KEFG"/>
    <property type="match status" value="1"/>
</dbReference>
<dbReference type="Pfam" id="PF02525">
    <property type="entry name" value="Flavodoxin_2"/>
    <property type="match status" value="1"/>
</dbReference>
<dbReference type="STRING" id="89093.SAMN04488558_105117"/>
<dbReference type="InterPro" id="IPR046980">
    <property type="entry name" value="KefG/KefF"/>
</dbReference>
<dbReference type="InterPro" id="IPR003680">
    <property type="entry name" value="Flavodoxin_fold"/>
</dbReference>
<dbReference type="GO" id="GO:0003955">
    <property type="term" value="F:NAD(P)H dehydrogenase (quinone) activity"/>
    <property type="evidence" value="ECO:0007669"/>
    <property type="project" value="TreeGrafter"/>
</dbReference>
<reference evidence="3 4" key="1">
    <citation type="submission" date="2016-10" db="EMBL/GenBank/DDBJ databases">
        <authorList>
            <person name="de Groot N.N."/>
        </authorList>
    </citation>
    <scope>NUCLEOTIDE SEQUENCE [LARGE SCALE GENOMIC DNA]</scope>
    <source>
        <strain evidence="3 4">DSM 15695</strain>
    </source>
</reference>
<evidence type="ECO:0000313" key="3">
    <source>
        <dbReference type="EMBL" id="SEQ12014.1"/>
    </source>
</evidence>
<dbReference type="OrthoDB" id="9798454at2"/>
<dbReference type="GO" id="GO:0009055">
    <property type="term" value="F:electron transfer activity"/>
    <property type="evidence" value="ECO:0007669"/>
    <property type="project" value="TreeGrafter"/>
</dbReference>
<name>A0A1H9DEW9_9LACT</name>
<keyword evidence="1" id="KW-0560">Oxidoreductase</keyword>
<evidence type="ECO:0000259" key="2">
    <source>
        <dbReference type="Pfam" id="PF02525"/>
    </source>
</evidence>
<dbReference type="GO" id="GO:0010181">
    <property type="term" value="F:FMN binding"/>
    <property type="evidence" value="ECO:0007669"/>
    <property type="project" value="TreeGrafter"/>
</dbReference>
<dbReference type="Gene3D" id="3.40.50.360">
    <property type="match status" value="1"/>
</dbReference>
<gene>
    <name evidence="3" type="ORF">SAMN04488558_105117</name>
</gene>